<dbReference type="GO" id="GO:0005886">
    <property type="term" value="C:plasma membrane"/>
    <property type="evidence" value="ECO:0007669"/>
    <property type="project" value="UniProtKB-SubCell"/>
</dbReference>
<proteinExistence type="predicted"/>
<dbReference type="EMBL" id="PCSU01000062">
    <property type="protein sequence ID" value="PIP56331.1"/>
    <property type="molecule type" value="Genomic_DNA"/>
</dbReference>
<feature type="transmembrane region" description="Helical" evidence="1">
    <location>
        <begin position="12"/>
        <end position="40"/>
    </location>
</feature>
<dbReference type="GO" id="GO:0140359">
    <property type="term" value="F:ABC-type transporter activity"/>
    <property type="evidence" value="ECO:0007669"/>
    <property type="project" value="InterPro"/>
</dbReference>
<feature type="transmembrane region" description="Helical" evidence="1">
    <location>
        <begin position="157"/>
        <end position="178"/>
    </location>
</feature>
<reference evidence="4 5" key="1">
    <citation type="submission" date="2017-09" db="EMBL/GenBank/DDBJ databases">
        <title>Depth-based differentiation of microbial function through sediment-hosted aquifers and enrichment of novel symbionts in the deep terrestrial subsurface.</title>
        <authorList>
            <person name="Probst A.J."/>
            <person name="Ladd B."/>
            <person name="Jarett J.K."/>
            <person name="Geller-Mcgrath D.E."/>
            <person name="Sieber C.M."/>
            <person name="Emerson J.B."/>
            <person name="Anantharaman K."/>
            <person name="Thomas B.C."/>
            <person name="Malmstrom R."/>
            <person name="Stieglmeier M."/>
            <person name="Klingl A."/>
            <person name="Woyke T."/>
            <person name="Ryan C.M."/>
            <person name="Banfield J.F."/>
        </authorList>
    </citation>
    <scope>NUCLEOTIDE SEQUENCE [LARGE SCALE GENOMIC DNA]</scope>
    <source>
        <strain evidence="4">CG22_combo_CG10-13_8_21_14_all_39_12</strain>
    </source>
</reference>
<keyword evidence="1" id="KW-0472">Membrane</keyword>
<feature type="transmembrane region" description="Helical" evidence="1">
    <location>
        <begin position="250"/>
        <end position="269"/>
    </location>
</feature>
<name>A0A2H0BFA8_UNCKA</name>
<organism evidence="4 5">
    <name type="scientific">candidate division WWE3 bacterium CG22_combo_CG10-13_8_21_14_all_39_12</name>
    <dbReference type="NCBI Taxonomy" id="1975094"/>
    <lineage>
        <taxon>Bacteria</taxon>
        <taxon>Katanobacteria</taxon>
    </lineage>
</organism>
<evidence type="ECO:0000256" key="1">
    <source>
        <dbReference type="SAM" id="Phobius"/>
    </source>
</evidence>
<keyword evidence="1" id="KW-1133">Transmembrane helix</keyword>
<dbReference type="Pfam" id="PF12679">
    <property type="entry name" value="ABC2_membrane_2"/>
    <property type="match status" value="1"/>
</dbReference>
<evidence type="ECO:0000313" key="5">
    <source>
        <dbReference type="Proteomes" id="UP000228495"/>
    </source>
</evidence>
<feature type="transmembrane region" description="Helical" evidence="1">
    <location>
        <begin position="687"/>
        <end position="708"/>
    </location>
</feature>
<comment type="caution">
    <text evidence="4">The sequence shown here is derived from an EMBL/GenBank/DDBJ whole genome shotgun (WGS) entry which is preliminary data.</text>
</comment>
<dbReference type="Pfam" id="PF23357">
    <property type="entry name" value="DUF7088"/>
    <property type="match status" value="1"/>
</dbReference>
<dbReference type="Pfam" id="PF09822">
    <property type="entry name" value="ABC_transp_aux"/>
    <property type="match status" value="1"/>
</dbReference>
<gene>
    <name evidence="4" type="ORF">COX05_03625</name>
</gene>
<dbReference type="AlphaFoldDB" id="A0A2H0BFA8"/>
<evidence type="ECO:0000259" key="2">
    <source>
        <dbReference type="Pfam" id="PF09822"/>
    </source>
</evidence>
<feature type="transmembrane region" description="Helical" evidence="1">
    <location>
        <begin position="212"/>
        <end position="230"/>
    </location>
</feature>
<evidence type="ECO:0000259" key="3">
    <source>
        <dbReference type="Pfam" id="PF23357"/>
    </source>
</evidence>
<dbReference type="Proteomes" id="UP000228495">
    <property type="component" value="Unassembled WGS sequence"/>
</dbReference>
<feature type="transmembrane region" description="Helical" evidence="1">
    <location>
        <begin position="92"/>
        <end position="117"/>
    </location>
</feature>
<feature type="domain" description="DUF7088" evidence="3">
    <location>
        <begin position="275"/>
        <end position="374"/>
    </location>
</feature>
<sequence length="720" mass="79069">MNTTLLRKELKLYTILISNYLVFGVTLGIVLFLFFNSFYAVNSATLDGLFGLFPWLFALVVPAFAMGSIAAERKTSTLDLLFAHPVSEWTIIVWKVVAQTIVMGVFAGVTIIIPFVFSNAGTFDWGVIYAAYGATFLLILFFVSINTLLSSLTTNQFAAFLMSFVANLLLILMGTAAVDNLLPSIVIPFAIELSPVEHFVRLSSGNIRFADILYFIFIAAGSVSFAVFSLSRLRGRRVQGSLLSEWTVRVIGMLFIIGAIFSHLIPGALDVTGAQVFTLSNGAVTIIGNIDQDVKLKLYTTRKLPPAFKPRLDDIQRVLSGIARTSDKVTFESLYPKDNQEMIQELSKKGIVSRQFTVVSQTELSAQEGFLGLEIVTDSDSRVIPYIEQTSDFEFQVMSLIHELTNSKDVNVDYVTEGDQSAAELLGVLLPSQYVVTEHGVNETDLTGDIIIFHDIKTELTQEYIGFVSSLVSQGSSLLVFDNGVNIDLQTGQATAKESLPINSLLINWDISLNTTLMSDSYNNSLVQFNSGYGTVVLPYPLWPVGMVSQDVPLFTGIETIELPWISPVTIGENAKRFETLVKTSPSSGELNVPFSLSPNEVPSVDSRSSKPVVVLKSRGTSEGGVVVIGSATVLSETFAARNQNNALFLGNVIEIMSQDRSLAEIRSKNRIPPSLTFESANQKQNYRYGIMIGVPGIIIVVGSLVWYRRRQIAKRIYLG</sequence>
<accession>A0A2H0BFA8</accession>
<feature type="domain" description="ABC-type uncharacterised transport system" evidence="2">
    <location>
        <begin position="450"/>
        <end position="639"/>
    </location>
</feature>
<feature type="transmembrane region" description="Helical" evidence="1">
    <location>
        <begin position="123"/>
        <end position="145"/>
    </location>
</feature>
<dbReference type="InterPro" id="IPR055396">
    <property type="entry name" value="DUF7088"/>
</dbReference>
<protein>
    <submittedName>
        <fullName evidence="4">Uncharacterized protein</fullName>
    </submittedName>
</protein>
<dbReference type="InterPro" id="IPR019196">
    <property type="entry name" value="ABC_transp_unknown"/>
</dbReference>
<feature type="transmembrane region" description="Helical" evidence="1">
    <location>
        <begin position="52"/>
        <end position="71"/>
    </location>
</feature>
<evidence type="ECO:0000313" key="4">
    <source>
        <dbReference type="EMBL" id="PIP56331.1"/>
    </source>
</evidence>
<keyword evidence="1" id="KW-0812">Transmembrane</keyword>